<dbReference type="Pfam" id="PF19361">
    <property type="entry name" value="DUF5937"/>
    <property type="match status" value="1"/>
</dbReference>
<keyword evidence="2" id="KW-0238">DNA-binding</keyword>
<evidence type="ECO:0000256" key="3">
    <source>
        <dbReference type="ARBA" id="ARBA00023163"/>
    </source>
</evidence>
<feature type="domain" description="HTH arsR-type" evidence="4">
    <location>
        <begin position="222"/>
        <end position="314"/>
    </location>
</feature>
<keyword evidence="6" id="KW-1185">Reference proteome</keyword>
<dbReference type="Proteomes" id="UP001157091">
    <property type="component" value="Unassembled WGS sequence"/>
</dbReference>
<dbReference type="InterPro" id="IPR001845">
    <property type="entry name" value="HTH_ArsR_DNA-bd_dom"/>
</dbReference>
<dbReference type="InterPro" id="IPR011991">
    <property type="entry name" value="ArsR-like_HTH"/>
</dbReference>
<proteinExistence type="predicted"/>
<dbReference type="EMBL" id="BSUK01000001">
    <property type="protein sequence ID" value="GMA23213.1"/>
    <property type="molecule type" value="Genomic_DNA"/>
</dbReference>
<dbReference type="Gene3D" id="1.10.10.10">
    <property type="entry name" value="Winged helix-like DNA-binding domain superfamily/Winged helix DNA-binding domain"/>
    <property type="match status" value="1"/>
</dbReference>
<dbReference type="Pfam" id="PF12840">
    <property type="entry name" value="HTH_20"/>
    <property type="match status" value="1"/>
</dbReference>
<dbReference type="NCBIfam" id="NF033788">
    <property type="entry name" value="HTH_metalloreg"/>
    <property type="match status" value="1"/>
</dbReference>
<accession>A0ABQ6HZT6</accession>
<evidence type="ECO:0000259" key="4">
    <source>
        <dbReference type="PROSITE" id="PS50987"/>
    </source>
</evidence>
<gene>
    <name evidence="5" type="ORF">GCM10025864_09720</name>
</gene>
<evidence type="ECO:0000256" key="1">
    <source>
        <dbReference type="ARBA" id="ARBA00023015"/>
    </source>
</evidence>
<keyword evidence="3" id="KW-0804">Transcription</keyword>
<sequence>MSAAAGQDLVDRATAFGHLWDKSCADFLLPARPAATLALELDAIDELDDEAWVDNVLVTSRCGALARSMGFGSVLADDRAVELARDRAAASGPAALAFVNRILEDPVKVRGEVRLLLEDCQQAFFDQVWRTLVAHLTVDARHKTDLLWNHGPARAVAAVAPAVRLDEQGQRIVVDKLIDVHVSARGAGVTFLPTVLGDPHLLVVQAPGWQPLVRYPVAGRYAQQTASGDVQQRLRALDHPMRLRLGRSLVAGPHTTTELADIWDVSAPEISRHLAVLRDAGLVAVERRGRYVTYRLDVPAVARLRADVLEAMLR</sequence>
<dbReference type="InterPro" id="IPR036388">
    <property type="entry name" value="WH-like_DNA-bd_sf"/>
</dbReference>
<evidence type="ECO:0000313" key="6">
    <source>
        <dbReference type="Proteomes" id="UP001157091"/>
    </source>
</evidence>
<dbReference type="SMART" id="SM00418">
    <property type="entry name" value="HTH_ARSR"/>
    <property type="match status" value="1"/>
</dbReference>
<keyword evidence="1" id="KW-0805">Transcription regulation</keyword>
<dbReference type="InterPro" id="IPR036390">
    <property type="entry name" value="WH_DNA-bd_sf"/>
</dbReference>
<name>A0ABQ6HZT6_9MICO</name>
<comment type="caution">
    <text evidence="5">The sequence shown here is derived from an EMBL/GenBank/DDBJ whole genome shotgun (WGS) entry which is preliminary data.</text>
</comment>
<evidence type="ECO:0000313" key="5">
    <source>
        <dbReference type="EMBL" id="GMA23213.1"/>
    </source>
</evidence>
<dbReference type="InterPro" id="IPR045981">
    <property type="entry name" value="DUF5937"/>
</dbReference>
<dbReference type="PANTHER" id="PTHR33154">
    <property type="entry name" value="TRANSCRIPTIONAL REGULATOR, ARSR FAMILY"/>
    <property type="match status" value="1"/>
</dbReference>
<dbReference type="InterPro" id="IPR051081">
    <property type="entry name" value="HTH_MetalResp_TranReg"/>
</dbReference>
<dbReference type="CDD" id="cd00090">
    <property type="entry name" value="HTH_ARSR"/>
    <property type="match status" value="1"/>
</dbReference>
<evidence type="ECO:0000256" key="2">
    <source>
        <dbReference type="ARBA" id="ARBA00023125"/>
    </source>
</evidence>
<protein>
    <submittedName>
        <fullName evidence="5">Transcriptional regulator</fullName>
    </submittedName>
</protein>
<organism evidence="5 6">
    <name type="scientific">Luteimicrobium album</name>
    <dbReference type="NCBI Taxonomy" id="1054550"/>
    <lineage>
        <taxon>Bacteria</taxon>
        <taxon>Bacillati</taxon>
        <taxon>Actinomycetota</taxon>
        <taxon>Actinomycetes</taxon>
        <taxon>Micrococcales</taxon>
        <taxon>Luteimicrobium</taxon>
    </lineage>
</organism>
<reference evidence="6" key="1">
    <citation type="journal article" date="2019" name="Int. J. Syst. Evol. Microbiol.">
        <title>The Global Catalogue of Microorganisms (GCM) 10K type strain sequencing project: providing services to taxonomists for standard genome sequencing and annotation.</title>
        <authorList>
            <consortium name="The Broad Institute Genomics Platform"/>
            <consortium name="The Broad Institute Genome Sequencing Center for Infectious Disease"/>
            <person name="Wu L."/>
            <person name="Ma J."/>
        </authorList>
    </citation>
    <scope>NUCLEOTIDE SEQUENCE [LARGE SCALE GENOMIC DNA]</scope>
    <source>
        <strain evidence="6">NBRC 106348</strain>
    </source>
</reference>
<dbReference type="PANTHER" id="PTHR33154:SF33">
    <property type="entry name" value="TRANSCRIPTIONAL REPRESSOR SDPR"/>
    <property type="match status" value="1"/>
</dbReference>
<dbReference type="PRINTS" id="PR00778">
    <property type="entry name" value="HTHARSR"/>
</dbReference>
<dbReference type="PROSITE" id="PS50987">
    <property type="entry name" value="HTH_ARSR_2"/>
    <property type="match status" value="1"/>
</dbReference>
<dbReference type="SUPFAM" id="SSF46785">
    <property type="entry name" value="Winged helix' DNA-binding domain"/>
    <property type="match status" value="1"/>
</dbReference>